<sequence>MKFSLATIAAFASAAVAATLPKSFTLVADGGSTVVTDGQYLYVGGDVTNKTEIAIFSATPDTGAVSFTRKNAVPTAFQNLYVVEKTVLPVELTVPHSGNTPEGASTIDFGRNDEGYFTHAGKDYFAIEGYGDAKVKTVYWYGAHSSTYKAVNLWVKEFN</sequence>
<evidence type="ECO:0000313" key="2">
    <source>
        <dbReference type="EMBL" id="OJI98295.1"/>
    </source>
</evidence>
<feature type="chain" id="PRO_5012769927" evidence="1">
    <location>
        <begin position="18"/>
        <end position="159"/>
    </location>
</feature>
<accession>A0A1L9P9Y9</accession>
<reference evidence="3" key="1">
    <citation type="journal article" date="2017" name="Genome Biol.">
        <title>Comparative genomics reveals high biological diversity and specific adaptations in the industrially and medically important fungal genus Aspergillus.</title>
        <authorList>
            <person name="de Vries R.P."/>
            <person name="Riley R."/>
            <person name="Wiebenga A."/>
            <person name="Aguilar-Osorio G."/>
            <person name="Amillis S."/>
            <person name="Uchima C.A."/>
            <person name="Anderluh G."/>
            <person name="Asadollahi M."/>
            <person name="Askin M."/>
            <person name="Barry K."/>
            <person name="Battaglia E."/>
            <person name="Bayram O."/>
            <person name="Benocci T."/>
            <person name="Braus-Stromeyer S.A."/>
            <person name="Caldana C."/>
            <person name="Canovas D."/>
            <person name="Cerqueira G.C."/>
            <person name="Chen F."/>
            <person name="Chen W."/>
            <person name="Choi C."/>
            <person name="Clum A."/>
            <person name="Dos Santos R.A."/>
            <person name="Damasio A.R."/>
            <person name="Diallinas G."/>
            <person name="Emri T."/>
            <person name="Fekete E."/>
            <person name="Flipphi M."/>
            <person name="Freyberg S."/>
            <person name="Gallo A."/>
            <person name="Gournas C."/>
            <person name="Habgood R."/>
            <person name="Hainaut M."/>
            <person name="Harispe M.L."/>
            <person name="Henrissat B."/>
            <person name="Hilden K.S."/>
            <person name="Hope R."/>
            <person name="Hossain A."/>
            <person name="Karabika E."/>
            <person name="Karaffa L."/>
            <person name="Karanyi Z."/>
            <person name="Krasevec N."/>
            <person name="Kuo A."/>
            <person name="Kusch H."/>
            <person name="LaButti K."/>
            <person name="Lagendijk E.L."/>
            <person name="Lapidus A."/>
            <person name="Levasseur A."/>
            <person name="Lindquist E."/>
            <person name="Lipzen A."/>
            <person name="Logrieco A.F."/>
            <person name="MacCabe A."/>
            <person name="Maekelae M.R."/>
            <person name="Malavazi I."/>
            <person name="Melin P."/>
            <person name="Meyer V."/>
            <person name="Mielnichuk N."/>
            <person name="Miskei M."/>
            <person name="Molnar A.P."/>
            <person name="Mule G."/>
            <person name="Ngan C.Y."/>
            <person name="Orejas M."/>
            <person name="Orosz E."/>
            <person name="Ouedraogo J.P."/>
            <person name="Overkamp K.M."/>
            <person name="Park H.-S."/>
            <person name="Perrone G."/>
            <person name="Piumi F."/>
            <person name="Punt P.J."/>
            <person name="Ram A.F."/>
            <person name="Ramon A."/>
            <person name="Rauscher S."/>
            <person name="Record E."/>
            <person name="Riano-Pachon D.M."/>
            <person name="Robert V."/>
            <person name="Roehrig J."/>
            <person name="Ruller R."/>
            <person name="Salamov A."/>
            <person name="Salih N.S."/>
            <person name="Samson R.A."/>
            <person name="Sandor E."/>
            <person name="Sanguinetti M."/>
            <person name="Schuetze T."/>
            <person name="Sepcic K."/>
            <person name="Shelest E."/>
            <person name="Sherlock G."/>
            <person name="Sophianopoulou V."/>
            <person name="Squina F.M."/>
            <person name="Sun H."/>
            <person name="Susca A."/>
            <person name="Todd R.B."/>
            <person name="Tsang A."/>
            <person name="Unkles S.E."/>
            <person name="van de Wiele N."/>
            <person name="van Rossen-Uffink D."/>
            <person name="Oliveira J.V."/>
            <person name="Vesth T.C."/>
            <person name="Visser J."/>
            <person name="Yu J.-H."/>
            <person name="Zhou M."/>
            <person name="Andersen M.R."/>
            <person name="Archer D.B."/>
            <person name="Baker S.E."/>
            <person name="Benoit I."/>
            <person name="Brakhage A.A."/>
            <person name="Braus G.H."/>
            <person name="Fischer R."/>
            <person name="Frisvad J.C."/>
            <person name="Goldman G.H."/>
            <person name="Houbraken J."/>
            <person name="Oakley B."/>
            <person name="Pocsi I."/>
            <person name="Scazzocchio C."/>
            <person name="Seiboth B."/>
            <person name="vanKuyk P.A."/>
            <person name="Wortman J."/>
            <person name="Dyer P.S."/>
            <person name="Grigoriev I.V."/>
        </authorList>
    </citation>
    <scope>NUCLEOTIDE SEQUENCE [LARGE SCALE GENOMIC DNA]</scope>
    <source>
        <strain evidence="3">CBS 583.65</strain>
    </source>
</reference>
<dbReference type="RefSeq" id="XP_040664058.1">
    <property type="nucleotide sequence ID" value="XM_040806255.1"/>
</dbReference>
<gene>
    <name evidence="2" type="ORF">ASPVEDRAFT_125259</name>
</gene>
<organism evidence="2 3">
    <name type="scientific">Aspergillus versicolor CBS 583.65</name>
    <dbReference type="NCBI Taxonomy" id="1036611"/>
    <lineage>
        <taxon>Eukaryota</taxon>
        <taxon>Fungi</taxon>
        <taxon>Dikarya</taxon>
        <taxon>Ascomycota</taxon>
        <taxon>Pezizomycotina</taxon>
        <taxon>Eurotiomycetes</taxon>
        <taxon>Eurotiomycetidae</taxon>
        <taxon>Eurotiales</taxon>
        <taxon>Aspergillaceae</taxon>
        <taxon>Aspergillus</taxon>
        <taxon>Aspergillus subgen. Nidulantes</taxon>
    </lineage>
</organism>
<keyword evidence="1" id="KW-0732">Signal</keyword>
<dbReference type="AlphaFoldDB" id="A0A1L9P9Y9"/>
<name>A0A1L9P9Y9_ASPVE</name>
<evidence type="ECO:0000256" key="1">
    <source>
        <dbReference type="SAM" id="SignalP"/>
    </source>
</evidence>
<evidence type="ECO:0000313" key="3">
    <source>
        <dbReference type="Proteomes" id="UP000184073"/>
    </source>
</evidence>
<feature type="signal peptide" evidence="1">
    <location>
        <begin position="1"/>
        <end position="17"/>
    </location>
</feature>
<dbReference type="Proteomes" id="UP000184073">
    <property type="component" value="Unassembled WGS sequence"/>
</dbReference>
<proteinExistence type="predicted"/>
<dbReference type="GeneID" id="63721766"/>
<dbReference type="VEuPathDB" id="FungiDB:ASPVEDRAFT_125259"/>
<protein>
    <submittedName>
        <fullName evidence="2">Uncharacterized protein</fullName>
    </submittedName>
</protein>
<dbReference type="OrthoDB" id="5430620at2759"/>
<dbReference type="EMBL" id="KV878126">
    <property type="protein sequence ID" value="OJI98295.1"/>
    <property type="molecule type" value="Genomic_DNA"/>
</dbReference>
<keyword evidence="3" id="KW-1185">Reference proteome</keyword>